<protein>
    <submittedName>
        <fullName evidence="2">Uncharacterized protein</fullName>
    </submittedName>
</protein>
<sequence length="69" mass="8255">MEADPINVLLYDIREMKKRLDEMEKELLKLRARLIEEEEGESPEEIEALEREALENGKDWEELRKELGL</sequence>
<reference evidence="2 3" key="1">
    <citation type="submission" date="2019-06" db="EMBL/GenBank/DDBJ databases">
        <title>Thermococcus indicus sp. nov., a Fe(III)-reducing hyperthermophilic archaeon isolated from the Onnuri vent field of the Central Indian Ocean ridge.</title>
        <authorList>
            <person name="Lim J.K."/>
            <person name="Kim Y.J."/>
            <person name="Kwon K.K."/>
        </authorList>
    </citation>
    <scope>NUCLEOTIDE SEQUENCE [LARGE SCALE GENOMIC DNA]</scope>
    <source>
        <strain evidence="2 3">IOH1</strain>
    </source>
</reference>
<evidence type="ECO:0000313" key="3">
    <source>
        <dbReference type="Proteomes" id="UP000306007"/>
    </source>
</evidence>
<feature type="coiled-coil region" evidence="1">
    <location>
        <begin position="6"/>
        <end position="40"/>
    </location>
</feature>
<proteinExistence type="predicted"/>
<gene>
    <name evidence="2" type="ORF">FH039_10605</name>
</gene>
<evidence type="ECO:0000256" key="1">
    <source>
        <dbReference type="SAM" id="Coils"/>
    </source>
</evidence>
<accession>A0A4Y5SM25</accession>
<name>A0A4Y5SM25_9EURY</name>
<evidence type="ECO:0000313" key="2">
    <source>
        <dbReference type="EMBL" id="QDA31967.1"/>
    </source>
</evidence>
<dbReference type="GeneID" id="40475639"/>
<organism evidence="2 3">
    <name type="scientific">Thermococcus indicus</name>
    <dbReference type="NCBI Taxonomy" id="2586643"/>
    <lineage>
        <taxon>Archaea</taxon>
        <taxon>Methanobacteriati</taxon>
        <taxon>Methanobacteriota</taxon>
        <taxon>Thermococci</taxon>
        <taxon>Thermococcales</taxon>
        <taxon>Thermococcaceae</taxon>
        <taxon>Thermococcus</taxon>
    </lineage>
</organism>
<dbReference type="KEGG" id="tic:FH039_10605"/>
<dbReference type="Proteomes" id="UP000306007">
    <property type="component" value="Chromosome"/>
</dbReference>
<dbReference type="RefSeq" id="WP_139681293.1">
    <property type="nucleotide sequence ID" value="NZ_CP040846.1"/>
</dbReference>
<dbReference type="EMBL" id="CP040846">
    <property type="protein sequence ID" value="QDA31967.1"/>
    <property type="molecule type" value="Genomic_DNA"/>
</dbReference>
<keyword evidence="3" id="KW-1185">Reference proteome</keyword>
<dbReference type="OrthoDB" id="102149at2157"/>
<keyword evidence="1" id="KW-0175">Coiled coil</keyword>
<dbReference type="AlphaFoldDB" id="A0A4Y5SM25"/>